<comment type="function">
    <text evidence="9">Role in flagellar biosynthesis.</text>
</comment>
<evidence type="ECO:0000313" key="10">
    <source>
        <dbReference type="EMBL" id="SFV37200.1"/>
    </source>
</evidence>
<keyword evidence="8 9" id="KW-0975">Bacterial flagellum</keyword>
<dbReference type="Proteomes" id="UP000199423">
    <property type="component" value="Unassembled WGS sequence"/>
</dbReference>
<dbReference type="AlphaFoldDB" id="A0A1I7NRG9"/>
<comment type="similarity">
    <text evidence="2 9">Belongs to the FliQ/MopD/SpaQ family.</text>
</comment>
<evidence type="ECO:0000256" key="7">
    <source>
        <dbReference type="ARBA" id="ARBA00023136"/>
    </source>
</evidence>
<dbReference type="NCBIfam" id="TIGR01402">
    <property type="entry name" value="fliQ"/>
    <property type="match status" value="1"/>
</dbReference>
<evidence type="ECO:0000256" key="4">
    <source>
        <dbReference type="ARBA" id="ARBA00022475"/>
    </source>
</evidence>
<evidence type="ECO:0000256" key="3">
    <source>
        <dbReference type="ARBA" id="ARBA00021718"/>
    </source>
</evidence>
<evidence type="ECO:0000256" key="8">
    <source>
        <dbReference type="ARBA" id="ARBA00023143"/>
    </source>
</evidence>
<keyword evidence="10" id="KW-0969">Cilium</keyword>
<dbReference type="PIRSF" id="PIRSF004669">
    <property type="entry name" value="FliQ"/>
    <property type="match status" value="1"/>
</dbReference>
<evidence type="ECO:0000313" key="11">
    <source>
        <dbReference type="Proteomes" id="UP000199423"/>
    </source>
</evidence>
<dbReference type="PANTHER" id="PTHR34040:SF2">
    <property type="entry name" value="FLAGELLAR BIOSYNTHETIC PROTEIN FLIQ"/>
    <property type="match status" value="1"/>
</dbReference>
<dbReference type="GO" id="GO:0044780">
    <property type="term" value="P:bacterial-type flagellum assembly"/>
    <property type="evidence" value="ECO:0007669"/>
    <property type="project" value="InterPro"/>
</dbReference>
<feature type="transmembrane region" description="Helical" evidence="9">
    <location>
        <begin position="49"/>
        <end position="68"/>
    </location>
</feature>
<protein>
    <recommendedName>
        <fullName evidence="3 9">Flagellar biosynthetic protein FliQ</fullName>
    </recommendedName>
</protein>
<keyword evidence="10" id="KW-0966">Cell projection</keyword>
<dbReference type="GO" id="GO:0009425">
    <property type="term" value="C:bacterial-type flagellum basal body"/>
    <property type="evidence" value="ECO:0007669"/>
    <property type="project" value="UniProtKB-SubCell"/>
</dbReference>
<evidence type="ECO:0000256" key="6">
    <source>
        <dbReference type="ARBA" id="ARBA00022989"/>
    </source>
</evidence>
<keyword evidence="6 9" id="KW-1133">Transmembrane helix</keyword>
<evidence type="ECO:0000256" key="1">
    <source>
        <dbReference type="ARBA" id="ARBA00004651"/>
    </source>
</evidence>
<reference evidence="11" key="1">
    <citation type="submission" date="2016-10" db="EMBL/GenBank/DDBJ databases">
        <authorList>
            <person name="Varghese N."/>
            <person name="Submissions S."/>
        </authorList>
    </citation>
    <scope>NUCLEOTIDE SEQUENCE [LARGE SCALE GENOMIC DNA]</scope>
    <source>
        <strain evidence="11">DSM 1565</strain>
    </source>
</reference>
<dbReference type="STRING" id="51670.SAMN04488557_3042"/>
<dbReference type="InterPro" id="IPR002191">
    <property type="entry name" value="Bac_export_3"/>
</dbReference>
<gene>
    <name evidence="9" type="primary">fliQ</name>
    <name evidence="10" type="ORF">SAMN04488557_3042</name>
</gene>
<dbReference type="GO" id="GO:0005886">
    <property type="term" value="C:plasma membrane"/>
    <property type="evidence" value="ECO:0007669"/>
    <property type="project" value="UniProtKB-SubCell"/>
</dbReference>
<dbReference type="PRINTS" id="PR00952">
    <property type="entry name" value="TYPE3IMQPROT"/>
</dbReference>
<keyword evidence="11" id="KW-1185">Reference proteome</keyword>
<evidence type="ECO:0000256" key="9">
    <source>
        <dbReference type="RuleBase" id="RU364090"/>
    </source>
</evidence>
<keyword evidence="5 9" id="KW-0812">Transmembrane</keyword>
<dbReference type="EMBL" id="FPCH01000003">
    <property type="protein sequence ID" value="SFV37200.1"/>
    <property type="molecule type" value="Genomic_DNA"/>
</dbReference>
<dbReference type="Pfam" id="PF01313">
    <property type="entry name" value="Bac_export_3"/>
    <property type="match status" value="1"/>
</dbReference>
<comment type="subcellular location">
    <subcellularLocation>
        <location evidence="1 9">Cell membrane</location>
        <topology evidence="1">Multi-pass membrane protein</topology>
    </subcellularLocation>
    <subcellularLocation>
        <location evidence="9">Bacterial flagellum basal body</location>
    </subcellularLocation>
</comment>
<sequence>MTEGDALQIVQQAIWLTIVLAGPVVGSAMVIGVGVAFIQALTQIQEMTLTFVPKIIAGFLILLLTGSYSGNLLKVFTEQLYLRIALGFK</sequence>
<dbReference type="OrthoDB" id="9806440at2"/>
<keyword evidence="10" id="KW-0282">Flagellum</keyword>
<feature type="transmembrane region" description="Helical" evidence="9">
    <location>
        <begin position="12"/>
        <end position="37"/>
    </location>
</feature>
<dbReference type="NCBIfam" id="NF004671">
    <property type="entry name" value="PRK06010.1"/>
    <property type="match status" value="1"/>
</dbReference>
<evidence type="ECO:0000256" key="5">
    <source>
        <dbReference type="ARBA" id="ARBA00022692"/>
    </source>
</evidence>
<accession>A0A1I7NRG9</accession>
<dbReference type="RefSeq" id="WP_092868568.1">
    <property type="nucleotide sequence ID" value="NZ_FPCH01000003.1"/>
</dbReference>
<keyword evidence="4 9" id="KW-1003">Cell membrane</keyword>
<name>A0A1I7NRG9_9HYPH</name>
<dbReference type="GO" id="GO:0009306">
    <property type="term" value="P:protein secretion"/>
    <property type="evidence" value="ECO:0007669"/>
    <property type="project" value="InterPro"/>
</dbReference>
<proteinExistence type="inferred from homology"/>
<dbReference type="InterPro" id="IPR006305">
    <property type="entry name" value="FliQ"/>
</dbReference>
<dbReference type="PANTHER" id="PTHR34040">
    <property type="entry name" value="FLAGELLAR BIOSYNTHETIC PROTEIN FLIQ"/>
    <property type="match status" value="1"/>
</dbReference>
<keyword evidence="7 9" id="KW-0472">Membrane</keyword>
<evidence type="ECO:0000256" key="2">
    <source>
        <dbReference type="ARBA" id="ARBA00006156"/>
    </source>
</evidence>
<organism evidence="10 11">
    <name type="scientific">Hyphomicrobium facile</name>
    <dbReference type="NCBI Taxonomy" id="51670"/>
    <lineage>
        <taxon>Bacteria</taxon>
        <taxon>Pseudomonadati</taxon>
        <taxon>Pseudomonadota</taxon>
        <taxon>Alphaproteobacteria</taxon>
        <taxon>Hyphomicrobiales</taxon>
        <taxon>Hyphomicrobiaceae</taxon>
        <taxon>Hyphomicrobium</taxon>
    </lineage>
</organism>